<dbReference type="InterPro" id="IPR044862">
    <property type="entry name" value="Pro_4_hyd_alph_FE2OG_OXY"/>
</dbReference>
<dbReference type="InterPro" id="IPR006620">
    <property type="entry name" value="Pro_4_hyd_alph"/>
</dbReference>
<feature type="domain" description="Fe2OG dioxygenase" evidence="7">
    <location>
        <begin position="82"/>
        <end position="189"/>
    </location>
</feature>
<keyword evidence="3" id="KW-0847">Vitamin C</keyword>
<dbReference type="InterPro" id="IPR005123">
    <property type="entry name" value="Oxoglu/Fe-dep_dioxygenase_dom"/>
</dbReference>
<dbReference type="PANTHER" id="PTHR12907:SF26">
    <property type="entry name" value="HIF PROLYL HYDROXYLASE, ISOFORM C"/>
    <property type="match status" value="1"/>
</dbReference>
<dbReference type="Gene3D" id="2.60.120.620">
    <property type="entry name" value="q2cbj1_9rhob like domain"/>
    <property type="match status" value="1"/>
</dbReference>
<gene>
    <name evidence="8" type="ORF">WKW79_19590</name>
</gene>
<keyword evidence="4" id="KW-0223">Dioxygenase</keyword>
<evidence type="ECO:0000256" key="4">
    <source>
        <dbReference type="ARBA" id="ARBA00022964"/>
    </source>
</evidence>
<dbReference type="GO" id="GO:0016491">
    <property type="term" value="F:oxidoreductase activity"/>
    <property type="evidence" value="ECO:0007669"/>
    <property type="project" value="UniProtKB-KW"/>
</dbReference>
<sequence>MVLDDFVGDATAQRLLEYAIANEAVFLPSKVALGYEGHVDETHRVSKVNPDIESVMPLIEPMIRKAVADAIPRLGLVNVDSYFLEPEIAWSGDGAFFKMHADTLRDRANPRVLTMVLYFHKEPKAFEGGQLRLYGLGAQPGSSDYQEIEPRWDRAVIFPSWFPHEVLPVRCRSTSFEDGRFALNCWVHRISGNAT</sequence>
<dbReference type="Proteomes" id="UP001367030">
    <property type="component" value="Unassembled WGS sequence"/>
</dbReference>
<evidence type="ECO:0000259" key="7">
    <source>
        <dbReference type="PROSITE" id="PS51471"/>
    </source>
</evidence>
<dbReference type="RefSeq" id="WP_340336860.1">
    <property type="nucleotide sequence ID" value="NZ_JBBKZS010000008.1"/>
</dbReference>
<dbReference type="InterPro" id="IPR051559">
    <property type="entry name" value="HIF_prolyl_hydroxylases"/>
</dbReference>
<name>A0ABU8XAE2_9BURK</name>
<evidence type="ECO:0000256" key="3">
    <source>
        <dbReference type="ARBA" id="ARBA00022896"/>
    </source>
</evidence>
<reference evidence="8 9" key="1">
    <citation type="submission" date="2024-03" db="EMBL/GenBank/DDBJ databases">
        <title>Novel species of the genus Variovorax.</title>
        <authorList>
            <person name="Liu Q."/>
            <person name="Xin Y.-H."/>
        </authorList>
    </citation>
    <scope>NUCLEOTIDE SEQUENCE [LARGE SCALE GENOMIC DNA]</scope>
    <source>
        <strain evidence="8 9">KACC 18901</strain>
    </source>
</reference>
<keyword evidence="9" id="KW-1185">Reference proteome</keyword>
<evidence type="ECO:0000256" key="2">
    <source>
        <dbReference type="ARBA" id="ARBA00022723"/>
    </source>
</evidence>
<keyword evidence="6" id="KW-0408">Iron</keyword>
<proteinExistence type="predicted"/>
<dbReference type="PANTHER" id="PTHR12907">
    <property type="entry name" value="EGL NINE HOMOLOG-RELATED"/>
    <property type="match status" value="1"/>
</dbReference>
<keyword evidence="5 8" id="KW-0560">Oxidoreductase</keyword>
<accession>A0ABU8XAE2</accession>
<evidence type="ECO:0000313" key="8">
    <source>
        <dbReference type="EMBL" id="MEJ8856787.1"/>
    </source>
</evidence>
<evidence type="ECO:0000256" key="1">
    <source>
        <dbReference type="ARBA" id="ARBA00001961"/>
    </source>
</evidence>
<dbReference type="EC" id="1.14.11.-" evidence="8"/>
<dbReference type="PROSITE" id="PS51471">
    <property type="entry name" value="FE2OG_OXY"/>
    <property type="match status" value="1"/>
</dbReference>
<evidence type="ECO:0000256" key="6">
    <source>
        <dbReference type="ARBA" id="ARBA00023004"/>
    </source>
</evidence>
<keyword evidence="2" id="KW-0479">Metal-binding</keyword>
<comment type="cofactor">
    <cofactor evidence="1">
        <name>L-ascorbate</name>
        <dbReference type="ChEBI" id="CHEBI:38290"/>
    </cofactor>
</comment>
<dbReference type="SMART" id="SM00702">
    <property type="entry name" value="P4Hc"/>
    <property type="match status" value="1"/>
</dbReference>
<comment type="caution">
    <text evidence="8">The sequence shown here is derived from an EMBL/GenBank/DDBJ whole genome shotgun (WGS) entry which is preliminary data.</text>
</comment>
<organism evidence="8 9">
    <name type="scientific">Variovorax robiniae</name>
    <dbReference type="NCBI Taxonomy" id="1836199"/>
    <lineage>
        <taxon>Bacteria</taxon>
        <taxon>Pseudomonadati</taxon>
        <taxon>Pseudomonadota</taxon>
        <taxon>Betaproteobacteria</taxon>
        <taxon>Burkholderiales</taxon>
        <taxon>Comamonadaceae</taxon>
        <taxon>Variovorax</taxon>
    </lineage>
</organism>
<evidence type="ECO:0000256" key="5">
    <source>
        <dbReference type="ARBA" id="ARBA00023002"/>
    </source>
</evidence>
<dbReference type="Pfam" id="PF13640">
    <property type="entry name" value="2OG-FeII_Oxy_3"/>
    <property type="match status" value="1"/>
</dbReference>
<dbReference type="EMBL" id="JBBKZS010000008">
    <property type="protein sequence ID" value="MEJ8856787.1"/>
    <property type="molecule type" value="Genomic_DNA"/>
</dbReference>
<protein>
    <submittedName>
        <fullName evidence="8">2OG-Fe(II) oxygenase</fullName>
        <ecNumber evidence="8">1.14.11.-</ecNumber>
    </submittedName>
</protein>
<evidence type="ECO:0000313" key="9">
    <source>
        <dbReference type="Proteomes" id="UP001367030"/>
    </source>
</evidence>